<sequence length="366" mass="40500">MYDFLNSPFTLRGVILKNRLVFAPTTLGLSANEAMEKLGRIAKGGAALIILGDVAIEPARGSSLFEENGFITYQKLITHIHEFGALAAAQLHMSDSDIKGMMKYMPDIKAGRYSPNQLRALLNDLTADYITSMPIDRIKTIIKQFGEAAKLAQKAGFDIIQIHGDRMCGSMSSSIYNHRIDEYGGSPENRARFACEAIMAVREAVPDMPIDYKLAIRQENPHYGNAGVLESELAVFVPLLEAAGADAFHVALANHSDLSDTIPPLTHPYFKTEGCFLKYCDEVRELSDKPLCGVGRLTHPDMIEKQLSEGRIQLAAMSRQLLADDQWLNKVNAGRENEIHYCMACNKKCLGGMQAHQGTRCIYDKN</sequence>
<dbReference type="InterPro" id="IPR013785">
    <property type="entry name" value="Aldolase_TIM"/>
</dbReference>
<reference evidence="10 11" key="1">
    <citation type="submission" date="2018-05" db="EMBL/GenBank/DDBJ databases">
        <title>Genomic Encyclopedia of Type Strains, Phase IV (KMG-IV): sequencing the most valuable type-strain genomes for metagenomic binning, comparative biology and taxonomic classification.</title>
        <authorList>
            <person name="Goeker M."/>
        </authorList>
    </citation>
    <scope>NUCLEOTIDE SEQUENCE [LARGE SCALE GENOMIC DNA]</scope>
    <source>
        <strain evidence="10 11">JC118</strain>
    </source>
</reference>
<dbReference type="PANTHER" id="PTHR42917:SF2">
    <property type="entry name" value="2,4-DIENOYL-COA REDUCTASE [(2E)-ENOYL-COA-PRODUCING]"/>
    <property type="match status" value="1"/>
</dbReference>
<keyword evidence="6" id="KW-0560">Oxidoreductase</keyword>
<proteinExistence type="predicted"/>
<comment type="caution">
    <text evidence="10">The sequence shown here is derived from an EMBL/GenBank/DDBJ whole genome shotgun (WGS) entry which is preliminary data.</text>
</comment>
<evidence type="ECO:0000256" key="8">
    <source>
        <dbReference type="ARBA" id="ARBA00023014"/>
    </source>
</evidence>
<dbReference type="GO" id="GO:0016491">
    <property type="term" value="F:oxidoreductase activity"/>
    <property type="evidence" value="ECO:0007669"/>
    <property type="project" value="UniProtKB-KW"/>
</dbReference>
<dbReference type="Gene3D" id="3.20.20.70">
    <property type="entry name" value="Aldolase class I"/>
    <property type="match status" value="1"/>
</dbReference>
<evidence type="ECO:0000256" key="5">
    <source>
        <dbReference type="ARBA" id="ARBA00022723"/>
    </source>
</evidence>
<evidence type="ECO:0000256" key="3">
    <source>
        <dbReference type="ARBA" id="ARBA00022630"/>
    </source>
</evidence>
<dbReference type="GO" id="GO:0046872">
    <property type="term" value="F:metal ion binding"/>
    <property type="evidence" value="ECO:0007669"/>
    <property type="project" value="UniProtKB-KW"/>
</dbReference>
<dbReference type="SUPFAM" id="SSF51395">
    <property type="entry name" value="FMN-linked oxidoreductases"/>
    <property type="match status" value="1"/>
</dbReference>
<evidence type="ECO:0000313" key="11">
    <source>
        <dbReference type="Proteomes" id="UP000247612"/>
    </source>
</evidence>
<dbReference type="Proteomes" id="UP000247612">
    <property type="component" value="Unassembled WGS sequence"/>
</dbReference>
<keyword evidence="4" id="KW-0288">FMN</keyword>
<keyword evidence="5" id="KW-0479">Metal-binding</keyword>
<gene>
    <name evidence="10" type="ORF">DES51_108162</name>
</gene>
<evidence type="ECO:0000256" key="4">
    <source>
        <dbReference type="ARBA" id="ARBA00022643"/>
    </source>
</evidence>
<keyword evidence="3" id="KW-0285">Flavoprotein</keyword>
<dbReference type="OrthoDB" id="9772736at2"/>
<dbReference type="GO" id="GO:0051536">
    <property type="term" value="F:iron-sulfur cluster binding"/>
    <property type="evidence" value="ECO:0007669"/>
    <property type="project" value="UniProtKB-KW"/>
</dbReference>
<dbReference type="InterPro" id="IPR001155">
    <property type="entry name" value="OxRdtase_FMN_N"/>
</dbReference>
<keyword evidence="7" id="KW-0408">Iron</keyword>
<dbReference type="Pfam" id="PF00724">
    <property type="entry name" value="Oxidored_FMN"/>
    <property type="match status" value="1"/>
</dbReference>
<evidence type="ECO:0000256" key="2">
    <source>
        <dbReference type="ARBA" id="ARBA00001966"/>
    </source>
</evidence>
<keyword evidence="8" id="KW-0411">Iron-sulfur</keyword>
<comment type="cofactor">
    <cofactor evidence="2">
        <name>[4Fe-4S] cluster</name>
        <dbReference type="ChEBI" id="CHEBI:49883"/>
    </cofactor>
</comment>
<dbReference type="PANTHER" id="PTHR42917">
    <property type="entry name" value="2,4-DIENOYL-COA REDUCTASE"/>
    <property type="match status" value="1"/>
</dbReference>
<name>A0A318KJE3_9FIRM</name>
<dbReference type="InterPro" id="IPR054629">
    <property type="entry name" value="BilR_N"/>
</dbReference>
<dbReference type="AlphaFoldDB" id="A0A318KJE3"/>
<evidence type="ECO:0000256" key="1">
    <source>
        <dbReference type="ARBA" id="ARBA00001917"/>
    </source>
</evidence>
<dbReference type="GO" id="GO:0010181">
    <property type="term" value="F:FMN binding"/>
    <property type="evidence" value="ECO:0007669"/>
    <property type="project" value="InterPro"/>
</dbReference>
<dbReference type="EMBL" id="QJKH01000008">
    <property type="protein sequence ID" value="PXX78234.1"/>
    <property type="molecule type" value="Genomic_DNA"/>
</dbReference>
<dbReference type="RefSeq" id="WP_022936740.1">
    <property type="nucleotide sequence ID" value="NZ_CABKRQ010000001.1"/>
</dbReference>
<comment type="cofactor">
    <cofactor evidence="1">
        <name>FMN</name>
        <dbReference type="ChEBI" id="CHEBI:58210"/>
    </cofactor>
</comment>
<dbReference type="NCBIfam" id="NF045592">
    <property type="entry name" value="bili_reduct_N"/>
    <property type="match status" value="1"/>
</dbReference>
<evidence type="ECO:0000313" key="10">
    <source>
        <dbReference type="EMBL" id="PXX78234.1"/>
    </source>
</evidence>
<evidence type="ECO:0000256" key="7">
    <source>
        <dbReference type="ARBA" id="ARBA00023004"/>
    </source>
</evidence>
<organism evidence="10 11">
    <name type="scientific">Dielma fastidiosa</name>
    <dbReference type="NCBI Taxonomy" id="1034346"/>
    <lineage>
        <taxon>Bacteria</taxon>
        <taxon>Bacillati</taxon>
        <taxon>Bacillota</taxon>
        <taxon>Erysipelotrichia</taxon>
        <taxon>Erysipelotrichales</taxon>
        <taxon>Erysipelotrichaceae</taxon>
        <taxon>Dielma</taxon>
    </lineage>
</organism>
<keyword evidence="11" id="KW-1185">Reference proteome</keyword>
<dbReference type="STRING" id="1034346.GCA_000313565_00436"/>
<feature type="domain" description="NADH:flavin oxidoreductase/NADH oxidase N-terminal" evidence="9">
    <location>
        <begin position="7"/>
        <end position="337"/>
    </location>
</feature>
<evidence type="ECO:0000259" key="9">
    <source>
        <dbReference type="Pfam" id="PF00724"/>
    </source>
</evidence>
<accession>A0A318KJE3</accession>
<dbReference type="InterPro" id="IPR051793">
    <property type="entry name" value="NADH:flavin_oxidoreductase"/>
</dbReference>
<protein>
    <submittedName>
        <fullName evidence="10">2,4-dienoyl-CoA reductase-like NADH-dependent reductase (Old Yellow Enzyme family)</fullName>
    </submittedName>
</protein>
<evidence type="ECO:0000256" key="6">
    <source>
        <dbReference type="ARBA" id="ARBA00023002"/>
    </source>
</evidence>